<gene>
    <name evidence="1" type="ORF">JOF36_003623</name>
</gene>
<comment type="caution">
    <text evidence="1">The sequence shown here is derived from an EMBL/GenBank/DDBJ whole genome shotgun (WGS) entry which is preliminary data.</text>
</comment>
<keyword evidence="2" id="KW-1185">Reference proteome</keyword>
<proteinExistence type="predicted"/>
<dbReference type="InterPro" id="IPR046037">
    <property type="entry name" value="DUF5995"/>
</dbReference>
<organism evidence="1 2">
    <name type="scientific">Pseudonocardia parietis</name>
    <dbReference type="NCBI Taxonomy" id="570936"/>
    <lineage>
        <taxon>Bacteria</taxon>
        <taxon>Bacillati</taxon>
        <taxon>Actinomycetota</taxon>
        <taxon>Actinomycetes</taxon>
        <taxon>Pseudonocardiales</taxon>
        <taxon>Pseudonocardiaceae</taxon>
        <taxon>Pseudonocardia</taxon>
    </lineage>
</organism>
<dbReference type="RefSeq" id="WP_210028134.1">
    <property type="nucleotide sequence ID" value="NZ_JAGINU010000001.1"/>
</dbReference>
<accession>A0ABS4VVG0</accession>
<protein>
    <submittedName>
        <fullName evidence="1">Uncharacterized protein</fullName>
    </submittedName>
</protein>
<evidence type="ECO:0000313" key="1">
    <source>
        <dbReference type="EMBL" id="MBP2367927.1"/>
    </source>
</evidence>
<sequence length="251" mass="27954">MSANELSVHCGDVHTVEDVVTALSAIRDQAAEDIRAPKIDGISCFSRLYATITENVLETLDGTHPTRSFDDEAFLTRLDIEFARRYLAAIVAYERRDGTVPACWKVLFDHRRDQSVGHVNFAACGVNAHVNLDLALALLATWEDFPPTPARRADYDRVNDIFGEEMDDLREDFDAFLAGTRENGLLDRLGNSLSDLLVRTTRGLAWEAAERVWAHRDEPAAYQRALAAETARLDNAAQALGWMILNAPDLP</sequence>
<reference evidence="1 2" key="1">
    <citation type="submission" date="2021-03" db="EMBL/GenBank/DDBJ databases">
        <title>Sequencing the genomes of 1000 actinobacteria strains.</title>
        <authorList>
            <person name="Klenk H.-P."/>
        </authorList>
    </citation>
    <scope>NUCLEOTIDE SEQUENCE [LARGE SCALE GENOMIC DNA]</scope>
    <source>
        <strain evidence="1 2">DSM 45256</strain>
    </source>
</reference>
<name>A0ABS4VVG0_9PSEU</name>
<evidence type="ECO:0000313" key="2">
    <source>
        <dbReference type="Proteomes" id="UP001519295"/>
    </source>
</evidence>
<dbReference type="EMBL" id="JAGINU010000001">
    <property type="protein sequence ID" value="MBP2367927.1"/>
    <property type="molecule type" value="Genomic_DNA"/>
</dbReference>
<dbReference type="Pfam" id="PF19458">
    <property type="entry name" value="DUF5995"/>
    <property type="match status" value="1"/>
</dbReference>
<dbReference type="Proteomes" id="UP001519295">
    <property type="component" value="Unassembled WGS sequence"/>
</dbReference>